<dbReference type="SUPFAM" id="SSF51905">
    <property type="entry name" value="FAD/NAD(P)-binding domain"/>
    <property type="match status" value="2"/>
</dbReference>
<gene>
    <name evidence="2" type="ORF">SLS53_003293</name>
</gene>
<dbReference type="Gene3D" id="3.50.50.60">
    <property type="entry name" value="FAD/NAD(P)-binding domain"/>
    <property type="match status" value="1"/>
</dbReference>
<keyword evidence="3" id="KW-1185">Reference proteome</keyword>
<evidence type="ECO:0000313" key="3">
    <source>
        <dbReference type="Proteomes" id="UP001320245"/>
    </source>
</evidence>
<name>A0AAN9UKK3_9PEZI</name>
<comment type="caution">
    <text evidence="2">The sequence shown here is derived from an EMBL/GenBank/DDBJ whole genome shotgun (WGS) entry which is preliminary data.</text>
</comment>
<dbReference type="PANTHER" id="PTHR43539:SF68">
    <property type="entry name" value="FLAVIN-BINDING MONOOXYGENASE-LIKE PROTEIN (AFU_ORTHOLOGUE AFUA_4G09220)"/>
    <property type="match status" value="1"/>
</dbReference>
<dbReference type="Pfam" id="PF13738">
    <property type="entry name" value="Pyr_redox_3"/>
    <property type="match status" value="1"/>
</dbReference>
<dbReference type="InterPro" id="IPR050982">
    <property type="entry name" value="Auxin_biosynth/cation_transpt"/>
</dbReference>
<proteinExistence type="predicted"/>
<protein>
    <recommendedName>
        <fullName evidence="4">FAD/NAD(P)-binding domain-containing protein</fullName>
    </recommendedName>
</protein>
<keyword evidence="1" id="KW-0560">Oxidoreductase</keyword>
<dbReference type="InterPro" id="IPR036188">
    <property type="entry name" value="FAD/NAD-bd_sf"/>
</dbReference>
<reference evidence="2 3" key="1">
    <citation type="journal article" date="2023" name="PLoS ONE">
        <title>Cytospora paraplurivora sp. nov. isolated from orchards with fruit tree decline syndrome in Ontario, Canada.</title>
        <authorList>
            <person name="Ilyukhin E."/>
            <person name="Nguyen H.D.T."/>
            <person name="Castle A.J."/>
            <person name="Ellouze W."/>
        </authorList>
    </citation>
    <scope>NUCLEOTIDE SEQUENCE [LARGE SCALE GENOMIC DNA]</scope>
    <source>
        <strain evidence="2 3">FDS-564</strain>
    </source>
</reference>
<organism evidence="2 3">
    <name type="scientific">Cytospora paraplurivora</name>
    <dbReference type="NCBI Taxonomy" id="2898453"/>
    <lineage>
        <taxon>Eukaryota</taxon>
        <taxon>Fungi</taxon>
        <taxon>Dikarya</taxon>
        <taxon>Ascomycota</taxon>
        <taxon>Pezizomycotina</taxon>
        <taxon>Sordariomycetes</taxon>
        <taxon>Sordariomycetidae</taxon>
        <taxon>Diaporthales</taxon>
        <taxon>Cytosporaceae</taxon>
        <taxon>Cytospora</taxon>
    </lineage>
</organism>
<accession>A0AAN9UKK3</accession>
<dbReference type="GO" id="GO:0050660">
    <property type="term" value="F:flavin adenine dinucleotide binding"/>
    <property type="evidence" value="ECO:0007669"/>
    <property type="project" value="TreeGrafter"/>
</dbReference>
<sequence length="639" mass="70120">MGSLQEEFPPEGELLKMQEQYPLPDIAPGTVNPAGLSDEEATKQALAALDTFNAALESDNAESLASVFYDSQAFWRDQLALTYHIRTFASPFVVAAALLETKKLRAWTGGLKLVGAAKFVAANPTLQFIDFDVSFRTNSPAATCRGRLTLLPVRSQLENGAETLSWKLWILSTILENLDVYPENEALLKSPSRQLEGLEKIETDVFIIGAGNAAVSLAARLKALGIDSVCADRNAHVGDNWALRYDCMKFHLPTSCADMAYLGYPKELRGSHLLDREDLANQVKRYVSTLGLNVITSAVIKAVHHDQSARQWTINFGTPAGERTAVAKHLVQATGLGSQVSYRPQIANEHLYKGISVHSTRFKSGKELREKGAKSVLVVGSANTAFDVLEDCYAAGLKTTMNVRSPTYLIPVDYICHELDQGLYNSGVEAGDRVFHTWPQVINSQWARNLYARLASEEPDRYAKLAAAGFPVLDSRLEHGTSLLHNLLVRGGGHYVDTGGSQLLADGKCAIKAHVEPVAFTETGVQFSDGSTLDVDAVVWCTGFADKNARRVAAEILGGGPSAQDIASRLEATWRLDQEGELRGVWKRQQYIDNYWVAGGFTSQHRWYSRTLALQIKAELEGILPPAYRDTPKVKALRK</sequence>
<evidence type="ECO:0008006" key="4">
    <source>
        <dbReference type="Google" id="ProtNLM"/>
    </source>
</evidence>
<dbReference type="EMBL" id="JAJSPL020000009">
    <property type="protein sequence ID" value="KAK7745058.1"/>
    <property type="molecule type" value="Genomic_DNA"/>
</dbReference>
<evidence type="ECO:0000313" key="2">
    <source>
        <dbReference type="EMBL" id="KAK7745058.1"/>
    </source>
</evidence>
<dbReference type="AlphaFoldDB" id="A0AAN9UKK3"/>
<evidence type="ECO:0000256" key="1">
    <source>
        <dbReference type="ARBA" id="ARBA00023002"/>
    </source>
</evidence>
<dbReference type="PANTHER" id="PTHR43539">
    <property type="entry name" value="FLAVIN-BINDING MONOOXYGENASE-LIKE PROTEIN (AFU_ORTHOLOGUE AFUA_4G09220)"/>
    <property type="match status" value="1"/>
</dbReference>
<dbReference type="Proteomes" id="UP001320245">
    <property type="component" value="Unassembled WGS sequence"/>
</dbReference>
<dbReference type="GO" id="GO:0004497">
    <property type="term" value="F:monooxygenase activity"/>
    <property type="evidence" value="ECO:0007669"/>
    <property type="project" value="TreeGrafter"/>
</dbReference>